<evidence type="ECO:0000313" key="4">
    <source>
        <dbReference type="Proteomes" id="UP000011087"/>
    </source>
</evidence>
<keyword evidence="1" id="KW-0472">Membrane</keyword>
<keyword evidence="1" id="KW-1133">Transmembrane helix</keyword>
<protein>
    <submittedName>
        <fullName evidence="2 3">Uncharacterized protein</fullName>
    </submittedName>
</protein>
<organism evidence="2">
    <name type="scientific">Guillardia theta (strain CCMP2712)</name>
    <name type="common">Cryptophyte</name>
    <dbReference type="NCBI Taxonomy" id="905079"/>
    <lineage>
        <taxon>Eukaryota</taxon>
        <taxon>Cryptophyceae</taxon>
        <taxon>Pyrenomonadales</taxon>
        <taxon>Geminigeraceae</taxon>
        <taxon>Guillardia</taxon>
    </lineage>
</organism>
<evidence type="ECO:0000256" key="1">
    <source>
        <dbReference type="SAM" id="Phobius"/>
    </source>
</evidence>
<reference evidence="2 4" key="1">
    <citation type="journal article" date="2012" name="Nature">
        <title>Algal genomes reveal evolutionary mosaicism and the fate of nucleomorphs.</title>
        <authorList>
            <consortium name="DOE Joint Genome Institute"/>
            <person name="Curtis B.A."/>
            <person name="Tanifuji G."/>
            <person name="Burki F."/>
            <person name="Gruber A."/>
            <person name="Irimia M."/>
            <person name="Maruyama S."/>
            <person name="Arias M.C."/>
            <person name="Ball S.G."/>
            <person name="Gile G.H."/>
            <person name="Hirakawa Y."/>
            <person name="Hopkins J.F."/>
            <person name="Kuo A."/>
            <person name="Rensing S.A."/>
            <person name="Schmutz J."/>
            <person name="Symeonidi A."/>
            <person name="Elias M."/>
            <person name="Eveleigh R.J."/>
            <person name="Herman E.K."/>
            <person name="Klute M.J."/>
            <person name="Nakayama T."/>
            <person name="Obornik M."/>
            <person name="Reyes-Prieto A."/>
            <person name="Armbrust E.V."/>
            <person name="Aves S.J."/>
            <person name="Beiko R.G."/>
            <person name="Coutinho P."/>
            <person name="Dacks J.B."/>
            <person name="Durnford D.G."/>
            <person name="Fast N.M."/>
            <person name="Green B.R."/>
            <person name="Grisdale C.J."/>
            <person name="Hempel F."/>
            <person name="Henrissat B."/>
            <person name="Hoppner M.P."/>
            <person name="Ishida K."/>
            <person name="Kim E."/>
            <person name="Koreny L."/>
            <person name="Kroth P.G."/>
            <person name="Liu Y."/>
            <person name="Malik S.B."/>
            <person name="Maier U.G."/>
            <person name="McRose D."/>
            <person name="Mock T."/>
            <person name="Neilson J.A."/>
            <person name="Onodera N.T."/>
            <person name="Poole A.M."/>
            <person name="Pritham E.J."/>
            <person name="Richards T.A."/>
            <person name="Rocap G."/>
            <person name="Roy S.W."/>
            <person name="Sarai C."/>
            <person name="Schaack S."/>
            <person name="Shirato S."/>
            <person name="Slamovits C.H."/>
            <person name="Spencer D.F."/>
            <person name="Suzuki S."/>
            <person name="Worden A.Z."/>
            <person name="Zauner S."/>
            <person name="Barry K."/>
            <person name="Bell C."/>
            <person name="Bharti A.K."/>
            <person name="Crow J.A."/>
            <person name="Grimwood J."/>
            <person name="Kramer R."/>
            <person name="Lindquist E."/>
            <person name="Lucas S."/>
            <person name="Salamov A."/>
            <person name="McFadden G.I."/>
            <person name="Lane C.E."/>
            <person name="Keeling P.J."/>
            <person name="Gray M.W."/>
            <person name="Grigoriev I.V."/>
            <person name="Archibald J.M."/>
        </authorList>
    </citation>
    <scope>NUCLEOTIDE SEQUENCE</scope>
    <source>
        <strain evidence="2 4">CCMP2712</strain>
    </source>
</reference>
<evidence type="ECO:0000313" key="2">
    <source>
        <dbReference type="EMBL" id="EKX53142.1"/>
    </source>
</evidence>
<feature type="transmembrane region" description="Helical" evidence="1">
    <location>
        <begin position="157"/>
        <end position="175"/>
    </location>
</feature>
<sequence length="269" mass="29691">MLAMAAIGVGSPAGAFVPHLPSGLTQARHCLARRNGDSPLLRGVSCRAPYQRQAAKLKMQEMDRDGTFQRDESDNVRRYGLLIAWACFMSYGIFFAPEVTEGASKQILLDVLDPSKLQTINPIFFAVFNLLGVWPAVMASLLFPLKPISQKLPASPFIFGSFALGAFALTPYLALTSYGPETDKDSMFSRFFQNKITSACLLIFTVGLYSYGAGFFAPNILNGGSDYSIDVLVYSYFKGFIELFRSIKLVNVSSCDFIFLWLLSSKPLF</sequence>
<keyword evidence="4" id="KW-1185">Reference proteome</keyword>
<dbReference type="OMA" id="FNLMGIW"/>
<name>L1JXP7_GUITC</name>
<feature type="transmembrane region" description="Helical" evidence="1">
    <location>
        <begin position="79"/>
        <end position="99"/>
    </location>
</feature>
<feature type="non-terminal residue" evidence="2">
    <location>
        <position position="269"/>
    </location>
</feature>
<dbReference type="HOGENOM" id="CLU_1036629_0_0_1"/>
<dbReference type="AlphaFoldDB" id="L1JXP7"/>
<feature type="transmembrane region" description="Helical" evidence="1">
    <location>
        <begin position="196"/>
        <end position="217"/>
    </location>
</feature>
<reference evidence="3" key="3">
    <citation type="submission" date="2016-03" db="UniProtKB">
        <authorList>
            <consortium name="EnsemblProtists"/>
        </authorList>
    </citation>
    <scope>IDENTIFICATION</scope>
</reference>
<dbReference type="PANTHER" id="PTHR36009">
    <property type="match status" value="1"/>
</dbReference>
<proteinExistence type="predicted"/>
<dbReference type="Proteomes" id="UP000011087">
    <property type="component" value="Unassembled WGS sequence"/>
</dbReference>
<dbReference type="GeneID" id="17309657"/>
<dbReference type="EMBL" id="JH992971">
    <property type="protein sequence ID" value="EKX53142.1"/>
    <property type="molecule type" value="Genomic_DNA"/>
</dbReference>
<evidence type="ECO:0000313" key="3">
    <source>
        <dbReference type="EnsemblProtists" id="EKX53142"/>
    </source>
</evidence>
<reference evidence="4" key="2">
    <citation type="submission" date="2012-11" db="EMBL/GenBank/DDBJ databases">
        <authorList>
            <person name="Kuo A."/>
            <person name="Curtis B.A."/>
            <person name="Tanifuji G."/>
            <person name="Burki F."/>
            <person name="Gruber A."/>
            <person name="Irimia M."/>
            <person name="Maruyama S."/>
            <person name="Arias M.C."/>
            <person name="Ball S.G."/>
            <person name="Gile G.H."/>
            <person name="Hirakawa Y."/>
            <person name="Hopkins J.F."/>
            <person name="Rensing S.A."/>
            <person name="Schmutz J."/>
            <person name="Symeonidi A."/>
            <person name="Elias M."/>
            <person name="Eveleigh R.J."/>
            <person name="Herman E.K."/>
            <person name="Klute M.J."/>
            <person name="Nakayama T."/>
            <person name="Obornik M."/>
            <person name="Reyes-Prieto A."/>
            <person name="Armbrust E.V."/>
            <person name="Aves S.J."/>
            <person name="Beiko R.G."/>
            <person name="Coutinho P."/>
            <person name="Dacks J.B."/>
            <person name="Durnford D.G."/>
            <person name="Fast N.M."/>
            <person name="Green B.R."/>
            <person name="Grisdale C."/>
            <person name="Hempe F."/>
            <person name="Henrissat B."/>
            <person name="Hoppner M.P."/>
            <person name="Ishida K.-I."/>
            <person name="Kim E."/>
            <person name="Koreny L."/>
            <person name="Kroth P.G."/>
            <person name="Liu Y."/>
            <person name="Malik S.-B."/>
            <person name="Maier U.G."/>
            <person name="McRose D."/>
            <person name="Mock T."/>
            <person name="Neilson J.A."/>
            <person name="Onodera N.T."/>
            <person name="Poole A.M."/>
            <person name="Pritham E.J."/>
            <person name="Richards T.A."/>
            <person name="Rocap G."/>
            <person name="Roy S.W."/>
            <person name="Sarai C."/>
            <person name="Schaack S."/>
            <person name="Shirato S."/>
            <person name="Slamovits C.H."/>
            <person name="Spencer D.F."/>
            <person name="Suzuki S."/>
            <person name="Worden A.Z."/>
            <person name="Zauner S."/>
            <person name="Barry K."/>
            <person name="Bell C."/>
            <person name="Bharti A.K."/>
            <person name="Crow J.A."/>
            <person name="Grimwood J."/>
            <person name="Kramer R."/>
            <person name="Lindquist E."/>
            <person name="Lucas S."/>
            <person name="Salamov A."/>
            <person name="McFadden G.I."/>
            <person name="Lane C.E."/>
            <person name="Keeling P.J."/>
            <person name="Gray M.W."/>
            <person name="Grigoriev I.V."/>
            <person name="Archibald J.M."/>
        </authorList>
    </citation>
    <scope>NUCLEOTIDE SEQUENCE</scope>
    <source>
        <strain evidence="4">CCMP2712</strain>
    </source>
</reference>
<accession>L1JXP7</accession>
<gene>
    <name evidence="2" type="ORF">GUITHDRAFT_161179</name>
</gene>
<keyword evidence="1" id="KW-0812">Transmembrane</keyword>
<dbReference type="PaxDb" id="55529-EKX53142"/>
<dbReference type="KEGG" id="gtt:GUITHDRAFT_161179"/>
<dbReference type="EnsemblProtists" id="EKX53142">
    <property type="protein sequence ID" value="EKX53142"/>
    <property type="gene ID" value="GUITHDRAFT_161179"/>
</dbReference>
<dbReference type="PANTHER" id="PTHR36009:SF3">
    <property type="entry name" value="TRANSMEMBRANE PROTEIN"/>
    <property type="match status" value="1"/>
</dbReference>
<feature type="transmembrane region" description="Helical" evidence="1">
    <location>
        <begin position="120"/>
        <end position="145"/>
    </location>
</feature>
<dbReference type="OrthoDB" id="47210at2759"/>
<dbReference type="RefSeq" id="XP_005840122.1">
    <property type="nucleotide sequence ID" value="XM_005840065.1"/>
</dbReference>